<name>A0A5B8FTM7_9RHOB</name>
<dbReference type="CDD" id="cd00090">
    <property type="entry name" value="HTH_ARSR"/>
    <property type="match status" value="1"/>
</dbReference>
<dbReference type="PROSITE" id="PS50987">
    <property type="entry name" value="HTH_ARSR_2"/>
    <property type="match status" value="1"/>
</dbReference>
<dbReference type="AlphaFoldDB" id="A0A5B8FTM7"/>
<evidence type="ECO:0000259" key="5">
    <source>
        <dbReference type="PROSITE" id="PS50987"/>
    </source>
</evidence>
<dbReference type="OrthoDB" id="9804742at2"/>
<keyword evidence="2" id="KW-0238">DNA-binding</keyword>
<dbReference type="GO" id="GO:0003677">
    <property type="term" value="F:DNA binding"/>
    <property type="evidence" value="ECO:0007669"/>
    <property type="project" value="UniProtKB-KW"/>
</dbReference>
<dbReference type="Pfam" id="PF12840">
    <property type="entry name" value="HTH_20"/>
    <property type="match status" value="1"/>
</dbReference>
<keyword evidence="1" id="KW-0805">Transcription regulation</keyword>
<dbReference type="Proteomes" id="UP000305888">
    <property type="component" value="Chromosome"/>
</dbReference>
<evidence type="ECO:0000313" key="7">
    <source>
        <dbReference type="Proteomes" id="UP000305888"/>
    </source>
</evidence>
<dbReference type="RefSeq" id="WP_138576703.1">
    <property type="nucleotide sequence ID" value="NZ_CP040818.1"/>
</dbReference>
<feature type="compositionally biased region" description="Low complexity" evidence="4">
    <location>
        <begin position="174"/>
        <end position="192"/>
    </location>
</feature>
<feature type="domain" description="HTH arsR-type" evidence="5">
    <location>
        <begin position="1"/>
        <end position="97"/>
    </location>
</feature>
<dbReference type="PANTHER" id="PTHR43132">
    <property type="entry name" value="ARSENICAL RESISTANCE OPERON REPRESSOR ARSR-RELATED"/>
    <property type="match status" value="1"/>
</dbReference>
<feature type="region of interest" description="Disordered" evidence="4">
    <location>
        <begin position="141"/>
        <end position="214"/>
    </location>
</feature>
<dbReference type="InterPro" id="IPR001845">
    <property type="entry name" value="HTH_ArsR_DNA-bd_dom"/>
</dbReference>
<evidence type="ECO:0000256" key="1">
    <source>
        <dbReference type="ARBA" id="ARBA00023015"/>
    </source>
</evidence>
<proteinExistence type="predicted"/>
<dbReference type="Gene3D" id="1.10.10.10">
    <property type="entry name" value="Winged helix-like DNA-binding domain superfamily/Winged helix DNA-binding domain"/>
    <property type="match status" value="1"/>
</dbReference>
<dbReference type="KEGG" id="ppru:FDP22_01950"/>
<dbReference type="PANTHER" id="PTHR43132:SF2">
    <property type="entry name" value="ARSENICAL RESISTANCE OPERON REPRESSOR ARSR-RELATED"/>
    <property type="match status" value="1"/>
</dbReference>
<evidence type="ECO:0000256" key="4">
    <source>
        <dbReference type="SAM" id="MobiDB-lite"/>
    </source>
</evidence>
<gene>
    <name evidence="6" type="ORF">FDP22_01950</name>
</gene>
<reference evidence="6 7" key="1">
    <citation type="submission" date="2019-06" db="EMBL/GenBank/DDBJ databases">
        <title>Genome sequence of Rhodobacteraceae bacterium D4M1.</title>
        <authorList>
            <person name="Cao J."/>
        </authorList>
    </citation>
    <scope>NUCLEOTIDE SEQUENCE [LARGE SCALE GENOMIC DNA]</scope>
    <source>
        <strain evidence="6 7">D4M1</strain>
    </source>
</reference>
<dbReference type="InterPro" id="IPR036388">
    <property type="entry name" value="WH-like_DNA-bd_sf"/>
</dbReference>
<evidence type="ECO:0000256" key="3">
    <source>
        <dbReference type="ARBA" id="ARBA00023163"/>
    </source>
</evidence>
<evidence type="ECO:0000256" key="2">
    <source>
        <dbReference type="ARBA" id="ARBA00023125"/>
    </source>
</evidence>
<accession>A0A5B8FTM7</accession>
<dbReference type="InterPro" id="IPR036390">
    <property type="entry name" value="WH_DNA-bd_sf"/>
</dbReference>
<dbReference type="SUPFAM" id="SSF46785">
    <property type="entry name" value="Winged helix' DNA-binding domain"/>
    <property type="match status" value="1"/>
</dbReference>
<dbReference type="InterPro" id="IPR051011">
    <property type="entry name" value="Metal_resp_trans_reg"/>
</dbReference>
<protein>
    <submittedName>
        <fullName evidence="6">Helix-turn-helix domain-containing protein</fullName>
    </submittedName>
</protein>
<keyword evidence="3" id="KW-0804">Transcription</keyword>
<organism evidence="6 7">
    <name type="scientific">Paroceanicella profunda</name>
    <dbReference type="NCBI Taxonomy" id="2579971"/>
    <lineage>
        <taxon>Bacteria</taxon>
        <taxon>Pseudomonadati</taxon>
        <taxon>Pseudomonadota</taxon>
        <taxon>Alphaproteobacteria</taxon>
        <taxon>Rhodobacterales</taxon>
        <taxon>Paracoccaceae</taxon>
        <taxon>Paroceanicella</taxon>
    </lineage>
</organism>
<dbReference type="EMBL" id="CP040818">
    <property type="protein sequence ID" value="QDL90654.1"/>
    <property type="molecule type" value="Genomic_DNA"/>
</dbReference>
<evidence type="ECO:0000313" key="6">
    <source>
        <dbReference type="EMBL" id="QDL90654.1"/>
    </source>
</evidence>
<sequence>MITDTATAVPALAALAHADRLAAWRLLVTAGPEGMASGEIARRLAIAPTRMSFHLAALERSGLACRHRAGREIRYAADYDAMRDLLGFLTRDCCAGHPDICAAIALPDCPPPSDRLSPTDLAAPSDATSTCNCTTPVATPSAPIPSGAHPPSSEQAAPSGHPSRAGDARTNARAPAPAGSPSSDGHQPAPRRAGPRGDRPLPGRPPATAGEPSR</sequence>
<dbReference type="InterPro" id="IPR011991">
    <property type="entry name" value="ArsR-like_HTH"/>
</dbReference>
<dbReference type="GO" id="GO:0003700">
    <property type="term" value="F:DNA-binding transcription factor activity"/>
    <property type="evidence" value="ECO:0007669"/>
    <property type="project" value="InterPro"/>
</dbReference>
<dbReference type="SMART" id="SM00418">
    <property type="entry name" value="HTH_ARSR"/>
    <property type="match status" value="1"/>
</dbReference>
<keyword evidence="7" id="KW-1185">Reference proteome</keyword>